<accession>A0A1Q5Q5Y5</accession>
<gene>
    <name evidence="4" type="ORF">BSZ39_00445</name>
</gene>
<dbReference type="Gene3D" id="3.40.630.30">
    <property type="match status" value="1"/>
</dbReference>
<dbReference type="PANTHER" id="PTHR43877:SF2">
    <property type="entry name" value="AMINOALKYLPHOSPHONATE N-ACETYLTRANSFERASE-RELATED"/>
    <property type="match status" value="1"/>
</dbReference>
<dbReference type="AlphaFoldDB" id="A0A1Q5Q5Y5"/>
<dbReference type="SUPFAM" id="SSF55729">
    <property type="entry name" value="Acyl-CoA N-acyltransferases (Nat)"/>
    <property type="match status" value="1"/>
</dbReference>
<keyword evidence="5" id="KW-1185">Reference proteome</keyword>
<keyword evidence="1 4" id="KW-0808">Transferase</keyword>
<feature type="domain" description="N-acetyltransferase" evidence="3">
    <location>
        <begin position="1"/>
        <end position="143"/>
    </location>
</feature>
<dbReference type="Pfam" id="PF00583">
    <property type="entry name" value="Acetyltransf_1"/>
    <property type="match status" value="1"/>
</dbReference>
<evidence type="ECO:0000313" key="4">
    <source>
        <dbReference type="EMBL" id="OKL55040.1"/>
    </source>
</evidence>
<dbReference type="InterPro" id="IPR016181">
    <property type="entry name" value="Acyl_CoA_acyltransferase"/>
</dbReference>
<dbReference type="GO" id="GO:0008080">
    <property type="term" value="F:N-acetyltransferase activity"/>
    <property type="evidence" value="ECO:0007669"/>
    <property type="project" value="InterPro"/>
</dbReference>
<dbReference type="RefSeq" id="WP_073715435.1">
    <property type="nucleotide sequence ID" value="NZ_MQVR01000002.1"/>
</dbReference>
<dbReference type="PANTHER" id="PTHR43877">
    <property type="entry name" value="AMINOALKYLPHOSPHONATE N-ACETYLTRANSFERASE-RELATED-RELATED"/>
    <property type="match status" value="1"/>
</dbReference>
<dbReference type="InterPro" id="IPR050832">
    <property type="entry name" value="Bact_Acetyltransf"/>
</dbReference>
<name>A0A1Q5Q5Y5_9ACTO</name>
<dbReference type="PROSITE" id="PS51186">
    <property type="entry name" value="GNAT"/>
    <property type="match status" value="1"/>
</dbReference>
<dbReference type="InterPro" id="IPR000182">
    <property type="entry name" value="GNAT_dom"/>
</dbReference>
<dbReference type="InterPro" id="IPR006464">
    <property type="entry name" value="AcTrfase_RimI/Ard1"/>
</dbReference>
<comment type="caution">
    <text evidence="4">The sequence shown here is derived from an EMBL/GenBank/DDBJ whole genome shotgun (WGS) entry which is preliminary data.</text>
</comment>
<sequence>MLRDLTASDLERVMRLEAELFGPDAWTRSLYEAELARPDRIWRAVELDGAVVAYGGITIALQSDLMTIGVTESHQGRGIGAQLLTDLTAAAQSNGARELFLEVRADNEIAQRLYLRHGFEQLGIRPRYYRGGIAAVVMRLTLREVGVGPVGAEVIT</sequence>
<evidence type="ECO:0000256" key="1">
    <source>
        <dbReference type="ARBA" id="ARBA00022679"/>
    </source>
</evidence>
<proteinExistence type="predicted"/>
<dbReference type="EMBL" id="MQVR01000002">
    <property type="protein sequence ID" value="OKL55040.1"/>
    <property type="molecule type" value="Genomic_DNA"/>
</dbReference>
<evidence type="ECO:0000313" key="5">
    <source>
        <dbReference type="Proteomes" id="UP000185628"/>
    </source>
</evidence>
<reference evidence="5" key="1">
    <citation type="submission" date="2016-12" db="EMBL/GenBank/DDBJ databases">
        <authorList>
            <person name="Meng X."/>
        </authorList>
    </citation>
    <scope>NUCLEOTIDE SEQUENCE [LARGE SCALE GENOMIC DNA]</scope>
    <source>
        <strain evidence="5">DSM 19116</strain>
    </source>
</reference>
<keyword evidence="2" id="KW-0012">Acyltransferase</keyword>
<evidence type="ECO:0000259" key="3">
    <source>
        <dbReference type="PROSITE" id="PS51186"/>
    </source>
</evidence>
<protein>
    <submittedName>
        <fullName evidence="4">Ribosomal-protein-alanine N-acetyltransferase</fullName>
    </submittedName>
</protein>
<dbReference type="NCBIfam" id="TIGR01575">
    <property type="entry name" value="rimI"/>
    <property type="match status" value="1"/>
</dbReference>
<dbReference type="Proteomes" id="UP000185628">
    <property type="component" value="Unassembled WGS sequence"/>
</dbReference>
<evidence type="ECO:0000256" key="2">
    <source>
        <dbReference type="ARBA" id="ARBA00023315"/>
    </source>
</evidence>
<organism evidence="4 5">
    <name type="scientific">Bowdeniella nasicola</name>
    <dbReference type="NCBI Taxonomy" id="208480"/>
    <lineage>
        <taxon>Bacteria</taxon>
        <taxon>Bacillati</taxon>
        <taxon>Actinomycetota</taxon>
        <taxon>Actinomycetes</taxon>
        <taxon>Actinomycetales</taxon>
        <taxon>Actinomycetaceae</taxon>
        <taxon>Bowdeniella</taxon>
    </lineage>
</organism>
<dbReference type="CDD" id="cd04301">
    <property type="entry name" value="NAT_SF"/>
    <property type="match status" value="1"/>
</dbReference>